<name>A0AAN8C7Y0_9TELE</name>
<sequence>MRLQKSFFPCQKPRKEKQNCKKESENKNGDRHAREDGVKARREKEDKKAEQEKNEREKKRALKAANQNKKNTAVCSSSEESSTSDEAAGGLQKTHSREKG</sequence>
<feature type="compositionally biased region" description="Basic and acidic residues" evidence="1">
    <location>
        <begin position="16"/>
        <end position="58"/>
    </location>
</feature>
<keyword evidence="3" id="KW-1185">Reference proteome</keyword>
<proteinExistence type="predicted"/>
<evidence type="ECO:0000256" key="1">
    <source>
        <dbReference type="SAM" id="MobiDB-lite"/>
    </source>
</evidence>
<organism evidence="2 3">
    <name type="scientific">Champsocephalus esox</name>
    <name type="common">pike icefish</name>
    <dbReference type="NCBI Taxonomy" id="159716"/>
    <lineage>
        <taxon>Eukaryota</taxon>
        <taxon>Metazoa</taxon>
        <taxon>Chordata</taxon>
        <taxon>Craniata</taxon>
        <taxon>Vertebrata</taxon>
        <taxon>Euteleostomi</taxon>
        <taxon>Actinopterygii</taxon>
        <taxon>Neopterygii</taxon>
        <taxon>Teleostei</taxon>
        <taxon>Neoteleostei</taxon>
        <taxon>Acanthomorphata</taxon>
        <taxon>Eupercaria</taxon>
        <taxon>Perciformes</taxon>
        <taxon>Notothenioidei</taxon>
        <taxon>Channichthyidae</taxon>
        <taxon>Champsocephalus</taxon>
    </lineage>
</organism>
<feature type="region of interest" description="Disordered" evidence="1">
    <location>
        <begin position="1"/>
        <end position="100"/>
    </location>
</feature>
<feature type="compositionally biased region" description="Low complexity" evidence="1">
    <location>
        <begin position="76"/>
        <end position="86"/>
    </location>
</feature>
<gene>
    <name evidence="2" type="ORF">CesoFtcFv8_008273</name>
</gene>
<accession>A0AAN8C7Y0</accession>
<dbReference type="AlphaFoldDB" id="A0AAN8C7Y0"/>
<comment type="caution">
    <text evidence="2">The sequence shown here is derived from an EMBL/GenBank/DDBJ whole genome shotgun (WGS) entry which is preliminary data.</text>
</comment>
<evidence type="ECO:0000313" key="2">
    <source>
        <dbReference type="EMBL" id="KAK5898724.1"/>
    </source>
</evidence>
<protein>
    <submittedName>
        <fullName evidence="2">Uncharacterized protein</fullName>
    </submittedName>
</protein>
<dbReference type="EMBL" id="JAULUE010002052">
    <property type="protein sequence ID" value="KAK5898724.1"/>
    <property type="molecule type" value="Genomic_DNA"/>
</dbReference>
<reference evidence="2 3" key="1">
    <citation type="journal article" date="2023" name="Mol. Biol. Evol.">
        <title>Genomics of Secondarily Temperate Adaptation in the Only Non-Antarctic Icefish.</title>
        <authorList>
            <person name="Rivera-Colon A.G."/>
            <person name="Rayamajhi N."/>
            <person name="Minhas B.F."/>
            <person name="Madrigal G."/>
            <person name="Bilyk K.T."/>
            <person name="Yoon V."/>
            <person name="Hune M."/>
            <person name="Gregory S."/>
            <person name="Cheng C.H.C."/>
            <person name="Catchen J.M."/>
        </authorList>
    </citation>
    <scope>NUCLEOTIDE SEQUENCE [LARGE SCALE GENOMIC DNA]</scope>
    <source>
        <strain evidence="2">JC2023a</strain>
    </source>
</reference>
<feature type="compositionally biased region" description="Polar residues" evidence="1">
    <location>
        <begin position="65"/>
        <end position="75"/>
    </location>
</feature>
<evidence type="ECO:0000313" key="3">
    <source>
        <dbReference type="Proteomes" id="UP001335648"/>
    </source>
</evidence>
<dbReference type="Proteomes" id="UP001335648">
    <property type="component" value="Unassembled WGS sequence"/>
</dbReference>